<proteinExistence type="predicted"/>
<dbReference type="AlphaFoldDB" id="A0A956SGC8"/>
<evidence type="ECO:0000313" key="2">
    <source>
        <dbReference type="Proteomes" id="UP000739538"/>
    </source>
</evidence>
<protein>
    <submittedName>
        <fullName evidence="1">NmrA family transcriptional regulator</fullName>
    </submittedName>
</protein>
<dbReference type="InterPro" id="IPR051604">
    <property type="entry name" value="Ergot_Alk_Oxidoreductase"/>
</dbReference>
<comment type="caution">
    <text evidence="1">The sequence shown here is derived from an EMBL/GenBank/DDBJ whole genome shotgun (WGS) entry which is preliminary data.</text>
</comment>
<dbReference type="Proteomes" id="UP000739538">
    <property type="component" value="Unassembled WGS sequence"/>
</dbReference>
<dbReference type="PANTHER" id="PTHR43162:SF1">
    <property type="entry name" value="PRESTALK A DIFFERENTIATION PROTEIN A"/>
    <property type="match status" value="1"/>
</dbReference>
<reference evidence="1" key="1">
    <citation type="submission" date="2020-04" db="EMBL/GenBank/DDBJ databases">
        <authorList>
            <person name="Zhang T."/>
        </authorList>
    </citation>
    <scope>NUCLEOTIDE SEQUENCE</scope>
    <source>
        <strain evidence="1">HKST-UBA02</strain>
    </source>
</reference>
<accession>A0A956SGC8</accession>
<organism evidence="1 2">
    <name type="scientific">Eiseniibacteriota bacterium</name>
    <dbReference type="NCBI Taxonomy" id="2212470"/>
    <lineage>
        <taxon>Bacteria</taxon>
        <taxon>Candidatus Eiseniibacteriota</taxon>
    </lineage>
</organism>
<sequence>LLTFAQATQEIAAATKRDIRYEQVPVDVFVEGMRGHGIPSEIVSLTRYLFETVLDGRNAQTADGVRRALGRAPRDFSEYVRNTASTGVWAEPASAAV</sequence>
<reference evidence="1" key="2">
    <citation type="journal article" date="2021" name="Microbiome">
        <title>Successional dynamics and alternative stable states in a saline activated sludge microbial community over 9 years.</title>
        <authorList>
            <person name="Wang Y."/>
            <person name="Ye J."/>
            <person name="Ju F."/>
            <person name="Liu L."/>
            <person name="Boyd J.A."/>
            <person name="Deng Y."/>
            <person name="Parks D.H."/>
            <person name="Jiang X."/>
            <person name="Yin X."/>
            <person name="Woodcroft B.J."/>
            <person name="Tyson G.W."/>
            <person name="Hugenholtz P."/>
            <person name="Polz M.F."/>
            <person name="Zhang T."/>
        </authorList>
    </citation>
    <scope>NUCLEOTIDE SEQUENCE</scope>
    <source>
        <strain evidence="1">HKST-UBA02</strain>
    </source>
</reference>
<dbReference type="Gene3D" id="3.90.25.10">
    <property type="entry name" value="UDP-galactose 4-epimerase, domain 1"/>
    <property type="match status" value="1"/>
</dbReference>
<evidence type="ECO:0000313" key="1">
    <source>
        <dbReference type="EMBL" id="MCA9759216.1"/>
    </source>
</evidence>
<name>A0A956SGC8_UNCEI</name>
<feature type="non-terminal residue" evidence="1">
    <location>
        <position position="1"/>
    </location>
</feature>
<dbReference type="EMBL" id="JAGQHS010000287">
    <property type="protein sequence ID" value="MCA9759216.1"/>
    <property type="molecule type" value="Genomic_DNA"/>
</dbReference>
<dbReference type="PANTHER" id="PTHR43162">
    <property type="match status" value="1"/>
</dbReference>
<gene>
    <name evidence="1" type="ORF">KDA27_25705</name>
</gene>